<accession>A0A067RHH0</accession>
<dbReference type="InterPro" id="IPR036770">
    <property type="entry name" value="Ankyrin_rpt-contain_sf"/>
</dbReference>
<dbReference type="eggNOG" id="KOG0504">
    <property type="taxonomic scope" value="Eukaryota"/>
</dbReference>
<dbReference type="Proteomes" id="UP000027135">
    <property type="component" value="Unassembled WGS sequence"/>
</dbReference>
<dbReference type="SUPFAM" id="SSF48403">
    <property type="entry name" value="Ankyrin repeat"/>
    <property type="match status" value="1"/>
</dbReference>
<keyword evidence="3" id="KW-1185">Reference proteome</keyword>
<proteinExistence type="predicted"/>
<reference evidence="2 3" key="1">
    <citation type="journal article" date="2014" name="Nat. Commun.">
        <title>Molecular traces of alternative social organization in a termite genome.</title>
        <authorList>
            <person name="Terrapon N."/>
            <person name="Li C."/>
            <person name="Robertson H.M."/>
            <person name="Ji L."/>
            <person name="Meng X."/>
            <person name="Booth W."/>
            <person name="Chen Z."/>
            <person name="Childers C.P."/>
            <person name="Glastad K.M."/>
            <person name="Gokhale K."/>
            <person name="Gowin J."/>
            <person name="Gronenberg W."/>
            <person name="Hermansen R.A."/>
            <person name="Hu H."/>
            <person name="Hunt B.G."/>
            <person name="Huylmans A.K."/>
            <person name="Khalil S.M."/>
            <person name="Mitchell R.D."/>
            <person name="Munoz-Torres M.C."/>
            <person name="Mustard J.A."/>
            <person name="Pan H."/>
            <person name="Reese J.T."/>
            <person name="Scharf M.E."/>
            <person name="Sun F."/>
            <person name="Vogel H."/>
            <person name="Xiao J."/>
            <person name="Yang W."/>
            <person name="Yang Z."/>
            <person name="Yang Z."/>
            <person name="Zhou J."/>
            <person name="Zhu J."/>
            <person name="Brent C.S."/>
            <person name="Elsik C.G."/>
            <person name="Goodisman M.A."/>
            <person name="Liberles D.A."/>
            <person name="Roe R.M."/>
            <person name="Vargo E.L."/>
            <person name="Vilcinskas A."/>
            <person name="Wang J."/>
            <person name="Bornberg-Bauer E."/>
            <person name="Korb J."/>
            <person name="Zhang G."/>
            <person name="Liebig J."/>
        </authorList>
    </citation>
    <scope>NUCLEOTIDE SEQUENCE [LARGE SCALE GENOMIC DNA]</scope>
    <source>
        <tissue evidence="2">Whole organism</tissue>
    </source>
</reference>
<protein>
    <submittedName>
        <fullName evidence="2">Uncharacterized protein</fullName>
    </submittedName>
</protein>
<feature type="compositionally biased region" description="Polar residues" evidence="1">
    <location>
        <begin position="652"/>
        <end position="661"/>
    </location>
</feature>
<evidence type="ECO:0000256" key="1">
    <source>
        <dbReference type="SAM" id="MobiDB-lite"/>
    </source>
</evidence>
<dbReference type="Gene3D" id="1.25.40.20">
    <property type="entry name" value="Ankyrin repeat-containing domain"/>
    <property type="match status" value="2"/>
</dbReference>
<gene>
    <name evidence="2" type="ORF">L798_04728</name>
</gene>
<evidence type="ECO:0000313" key="2">
    <source>
        <dbReference type="EMBL" id="KDR19796.1"/>
    </source>
</evidence>
<dbReference type="AlphaFoldDB" id="A0A067RHH0"/>
<feature type="compositionally biased region" description="Basic and acidic residues" evidence="1">
    <location>
        <begin position="453"/>
        <end position="468"/>
    </location>
</feature>
<dbReference type="EMBL" id="KK852632">
    <property type="protein sequence ID" value="KDR19796.1"/>
    <property type="molecule type" value="Genomic_DNA"/>
</dbReference>
<feature type="region of interest" description="Disordered" evidence="1">
    <location>
        <begin position="453"/>
        <end position="472"/>
    </location>
</feature>
<feature type="region of interest" description="Disordered" evidence="1">
    <location>
        <begin position="618"/>
        <end position="661"/>
    </location>
</feature>
<name>A0A067RHH0_ZOONE</name>
<dbReference type="InterPro" id="IPR002110">
    <property type="entry name" value="Ankyrin_rpt"/>
</dbReference>
<dbReference type="STRING" id="136037.A0A067RHH0"/>
<dbReference type="InParanoid" id="A0A067RHH0"/>
<sequence>MAANYRRNPNYEQLGIHDTPLTYAIEKGDFKAAEKLIEENVSPSYLDEGPFQRTPLALVLSSHPELRKFPRHLRLAKLLVERGANPNLRMPEAERRGSSVSPMEYVLSLYEHADILYRNEIDVIKGYGIFVDPLFTIGLHDETELTLVQLKEQLIELLDVLLACGGNPNIITSMSCSTVYHFVLAHPDPNIELVMKLCEAGGDLNQANLHRTTPLMDLIMSSPADLAMDVLYNIWKKKPDISSLQYKNCANETALWRSMFAGSPTVATELLHRGASPAPRAKIAAANSFRCSDLVNRQFAEERAVSAVSAMLAPLLQDSSPYLRHRSVCLFHNFEFSRNLYPFHVQLLDKVFSCAISPVVDNTAVSQCFPQVVLDEIEKFIHEETHFSFDSLQLSAIRPQDVMILMFGKLSAGLQQLCVRKIIDHIFFTTDIRKSMELIAKLKGQKLIVQKEKKIPENRNENEKKDSDEAGSSVNIVVEDVEHISQWDVVMEFNKTAMINLVQEQLNLPPSLISRFEIEATRLQLGATLNNFRTVGCDDHSDESISDPFADDDYDDDCDCDDFENDNVDLISVDENFDVTSDMNMDVEIMTDQDTIRDAELFTLPSVSGGDGFEKGVAVAEDNSSGSGECVPESIQRDPSFDGAVSMEDVSHSANSMNTDN</sequence>
<evidence type="ECO:0000313" key="3">
    <source>
        <dbReference type="Proteomes" id="UP000027135"/>
    </source>
</evidence>
<dbReference type="SMART" id="SM00248">
    <property type="entry name" value="ANK"/>
    <property type="match status" value="4"/>
</dbReference>
<organism evidence="2 3">
    <name type="scientific">Zootermopsis nevadensis</name>
    <name type="common">Dampwood termite</name>
    <dbReference type="NCBI Taxonomy" id="136037"/>
    <lineage>
        <taxon>Eukaryota</taxon>
        <taxon>Metazoa</taxon>
        <taxon>Ecdysozoa</taxon>
        <taxon>Arthropoda</taxon>
        <taxon>Hexapoda</taxon>
        <taxon>Insecta</taxon>
        <taxon>Pterygota</taxon>
        <taxon>Neoptera</taxon>
        <taxon>Polyneoptera</taxon>
        <taxon>Dictyoptera</taxon>
        <taxon>Blattodea</taxon>
        <taxon>Blattoidea</taxon>
        <taxon>Termitoidae</taxon>
        <taxon>Termopsidae</taxon>
        <taxon>Zootermopsis</taxon>
    </lineage>
</organism>